<feature type="transmembrane region" description="Helical" evidence="1">
    <location>
        <begin position="17"/>
        <end position="36"/>
    </location>
</feature>
<evidence type="ECO:0000313" key="3">
    <source>
        <dbReference type="Proteomes" id="UP000027822"/>
    </source>
</evidence>
<gene>
    <name evidence="2" type="ORF">BAMA_20445</name>
</gene>
<dbReference type="Proteomes" id="UP000027822">
    <property type="component" value="Unassembled WGS sequence"/>
</dbReference>
<name>A0A073KBG1_9BACI</name>
<sequence>MDFHIDLFPGLGSIEPIWLILAFVIVGALALLSFAVEEIRNAISYIVRPFILPVIAVSCLLWLMNK</sequence>
<dbReference type="AlphaFoldDB" id="A0A073KBG1"/>
<accession>A0A073KBG1</accession>
<organism evidence="2 3">
    <name type="scientific">Bacillus manliponensis</name>
    <dbReference type="NCBI Taxonomy" id="574376"/>
    <lineage>
        <taxon>Bacteria</taxon>
        <taxon>Bacillati</taxon>
        <taxon>Bacillota</taxon>
        <taxon>Bacilli</taxon>
        <taxon>Bacillales</taxon>
        <taxon>Bacillaceae</taxon>
        <taxon>Bacillus</taxon>
        <taxon>Bacillus cereus group</taxon>
    </lineage>
</organism>
<reference evidence="2 3" key="1">
    <citation type="submission" date="2014-06" db="EMBL/GenBank/DDBJ databases">
        <title>Draft genome sequence of Bacillus manliponensis JCM 15802 (MCCC 1A00708).</title>
        <authorList>
            <person name="Lai Q."/>
            <person name="Liu Y."/>
            <person name="Shao Z."/>
        </authorList>
    </citation>
    <scope>NUCLEOTIDE SEQUENCE [LARGE SCALE GENOMIC DNA]</scope>
    <source>
        <strain evidence="2 3">JCM 15802</strain>
    </source>
</reference>
<comment type="caution">
    <text evidence="2">The sequence shown here is derived from an EMBL/GenBank/DDBJ whole genome shotgun (WGS) entry which is preliminary data.</text>
</comment>
<proteinExistence type="predicted"/>
<keyword evidence="1" id="KW-1133">Transmembrane helix</keyword>
<protein>
    <submittedName>
        <fullName evidence="2">Uncharacterized protein</fullName>
    </submittedName>
</protein>
<evidence type="ECO:0000256" key="1">
    <source>
        <dbReference type="SAM" id="Phobius"/>
    </source>
</evidence>
<keyword evidence="3" id="KW-1185">Reference proteome</keyword>
<dbReference type="EMBL" id="JOTN01000006">
    <property type="protein sequence ID" value="KEK19638.1"/>
    <property type="molecule type" value="Genomic_DNA"/>
</dbReference>
<keyword evidence="1" id="KW-0472">Membrane</keyword>
<keyword evidence="1" id="KW-0812">Transmembrane</keyword>
<dbReference type="RefSeq" id="WP_034638449.1">
    <property type="nucleotide sequence ID" value="NZ_JOTN01000006.1"/>
</dbReference>
<evidence type="ECO:0000313" key="2">
    <source>
        <dbReference type="EMBL" id="KEK19638.1"/>
    </source>
</evidence>
<feature type="transmembrane region" description="Helical" evidence="1">
    <location>
        <begin position="45"/>
        <end position="64"/>
    </location>
</feature>